<evidence type="ECO:0000256" key="1">
    <source>
        <dbReference type="ARBA" id="ARBA00004651"/>
    </source>
</evidence>
<sequence length="309" mass="32242">MLVINTLAPVFLLIGIGVLLQRSGFATPGFLREANRLTYYLGLPALLFTELTRTFHHADGAKLMLGTMAGATLLVIAVAYLGAWLLRVPGQAMGTFVQGAFRGNLAFVGLPVMYAMPDTQLVGGLSARAAAVVVVGPMMVAYNFLGIVVLLLSQHRLGWAMVRPFLRQLLTTPPLLATIAGIGFAAAGWRLPSAIDQTFTALGDMALPLGLLGVGGSLVAVERHAGGRAAWAAALGKTVVSPVIGFLLGRALGLEAVELKMVMILLATPTAIISYAVALELKGDEAIASGSIVLSVLTSIVTMALIIAW</sequence>
<dbReference type="HOGENOM" id="CLU_056175_3_0_0"/>
<evidence type="ECO:0000256" key="2">
    <source>
        <dbReference type="ARBA" id="ARBA00010145"/>
    </source>
</evidence>
<name>B1ZSS4_OPITP</name>
<feature type="transmembrane region" description="Helical" evidence="8">
    <location>
        <begin position="286"/>
        <end position="308"/>
    </location>
</feature>
<feature type="transmembrane region" description="Helical" evidence="8">
    <location>
        <begin position="68"/>
        <end position="87"/>
    </location>
</feature>
<reference evidence="9 10" key="1">
    <citation type="journal article" date="2011" name="J. Bacteriol.">
        <title>Genome sequence of the verrucomicrobium Opitutus terrae PB90-1, an abundant inhabitant of rice paddy soil ecosystems.</title>
        <authorList>
            <person name="van Passel M.W."/>
            <person name="Kant R."/>
            <person name="Palva A."/>
            <person name="Copeland A."/>
            <person name="Lucas S."/>
            <person name="Lapidus A."/>
            <person name="Glavina del Rio T."/>
            <person name="Pitluck S."/>
            <person name="Goltsman E."/>
            <person name="Clum A."/>
            <person name="Sun H."/>
            <person name="Schmutz J."/>
            <person name="Larimer F.W."/>
            <person name="Land M.L."/>
            <person name="Hauser L."/>
            <person name="Kyrpides N."/>
            <person name="Mikhailova N."/>
            <person name="Richardson P.P."/>
            <person name="Janssen P.H."/>
            <person name="de Vos W.M."/>
            <person name="Smidt H."/>
        </authorList>
    </citation>
    <scope>NUCLEOTIDE SEQUENCE [LARGE SCALE GENOMIC DNA]</scope>
    <source>
        <strain evidence="10">DSM 11246 / JCM 15787 / PB90-1</strain>
    </source>
</reference>
<evidence type="ECO:0000313" key="9">
    <source>
        <dbReference type="EMBL" id="ACB74768.1"/>
    </source>
</evidence>
<dbReference type="Gene3D" id="1.20.1530.20">
    <property type="match status" value="1"/>
</dbReference>
<feature type="transmembrane region" description="Helical" evidence="8">
    <location>
        <begin position="201"/>
        <end position="221"/>
    </location>
</feature>
<evidence type="ECO:0000256" key="7">
    <source>
        <dbReference type="ARBA" id="ARBA00023136"/>
    </source>
</evidence>
<protein>
    <submittedName>
        <fullName evidence="9">Auxin Efflux Carrier</fullName>
    </submittedName>
</protein>
<evidence type="ECO:0000256" key="3">
    <source>
        <dbReference type="ARBA" id="ARBA00022448"/>
    </source>
</evidence>
<proteinExistence type="inferred from homology"/>
<keyword evidence="5 8" id="KW-0812">Transmembrane</keyword>
<feature type="transmembrane region" description="Helical" evidence="8">
    <location>
        <begin position="6"/>
        <end position="25"/>
    </location>
</feature>
<dbReference type="RefSeq" id="WP_012374306.1">
    <property type="nucleotide sequence ID" value="NC_010571.1"/>
</dbReference>
<dbReference type="GO" id="GO:0055085">
    <property type="term" value="P:transmembrane transport"/>
    <property type="evidence" value="ECO:0007669"/>
    <property type="project" value="InterPro"/>
</dbReference>
<dbReference type="KEGG" id="ote:Oter_1484"/>
<dbReference type="Pfam" id="PF03547">
    <property type="entry name" value="Mem_trans"/>
    <property type="match status" value="2"/>
</dbReference>
<dbReference type="PANTHER" id="PTHR36838">
    <property type="entry name" value="AUXIN EFFLUX CARRIER FAMILY PROTEIN"/>
    <property type="match status" value="1"/>
</dbReference>
<keyword evidence="4" id="KW-1003">Cell membrane</keyword>
<dbReference type="InterPro" id="IPR038770">
    <property type="entry name" value="Na+/solute_symporter_sf"/>
</dbReference>
<comment type="subcellular location">
    <subcellularLocation>
        <location evidence="1">Cell membrane</location>
        <topology evidence="1">Multi-pass membrane protein</topology>
    </subcellularLocation>
</comment>
<gene>
    <name evidence="9" type="ordered locus">Oter_1484</name>
</gene>
<feature type="transmembrane region" description="Helical" evidence="8">
    <location>
        <begin position="165"/>
        <end position="189"/>
    </location>
</feature>
<keyword evidence="7 8" id="KW-0472">Membrane</keyword>
<dbReference type="GO" id="GO:0005886">
    <property type="term" value="C:plasma membrane"/>
    <property type="evidence" value="ECO:0007669"/>
    <property type="project" value="UniProtKB-SubCell"/>
</dbReference>
<evidence type="ECO:0000256" key="8">
    <source>
        <dbReference type="SAM" id="Phobius"/>
    </source>
</evidence>
<evidence type="ECO:0000256" key="6">
    <source>
        <dbReference type="ARBA" id="ARBA00022989"/>
    </source>
</evidence>
<dbReference type="STRING" id="452637.Oter_1484"/>
<feature type="transmembrane region" description="Helical" evidence="8">
    <location>
        <begin position="261"/>
        <end position="279"/>
    </location>
</feature>
<evidence type="ECO:0000256" key="4">
    <source>
        <dbReference type="ARBA" id="ARBA00022475"/>
    </source>
</evidence>
<comment type="similarity">
    <text evidence="2">Belongs to the auxin efflux carrier (TC 2.A.69) family.</text>
</comment>
<keyword evidence="3" id="KW-0813">Transport</keyword>
<dbReference type="eggNOG" id="COG0679">
    <property type="taxonomic scope" value="Bacteria"/>
</dbReference>
<feature type="transmembrane region" description="Helical" evidence="8">
    <location>
        <begin position="228"/>
        <end position="249"/>
    </location>
</feature>
<dbReference type="PANTHER" id="PTHR36838:SF4">
    <property type="entry name" value="AUXIN EFFLUX CARRIER FAMILY PROTEIN"/>
    <property type="match status" value="1"/>
</dbReference>
<feature type="transmembrane region" description="Helical" evidence="8">
    <location>
        <begin position="99"/>
        <end position="117"/>
    </location>
</feature>
<keyword evidence="10" id="KW-1185">Reference proteome</keyword>
<evidence type="ECO:0000256" key="5">
    <source>
        <dbReference type="ARBA" id="ARBA00022692"/>
    </source>
</evidence>
<evidence type="ECO:0000313" key="10">
    <source>
        <dbReference type="Proteomes" id="UP000007013"/>
    </source>
</evidence>
<organism evidence="9 10">
    <name type="scientific">Opitutus terrae (strain DSM 11246 / JCM 15787 / PB90-1)</name>
    <dbReference type="NCBI Taxonomy" id="452637"/>
    <lineage>
        <taxon>Bacteria</taxon>
        <taxon>Pseudomonadati</taxon>
        <taxon>Verrucomicrobiota</taxon>
        <taxon>Opitutia</taxon>
        <taxon>Opitutales</taxon>
        <taxon>Opitutaceae</taxon>
        <taxon>Opitutus</taxon>
    </lineage>
</organism>
<feature type="transmembrane region" description="Helical" evidence="8">
    <location>
        <begin position="129"/>
        <end position="153"/>
    </location>
</feature>
<dbReference type="EMBL" id="CP001032">
    <property type="protein sequence ID" value="ACB74768.1"/>
    <property type="molecule type" value="Genomic_DNA"/>
</dbReference>
<accession>B1ZSS4</accession>
<keyword evidence="6 8" id="KW-1133">Transmembrane helix</keyword>
<dbReference type="Proteomes" id="UP000007013">
    <property type="component" value="Chromosome"/>
</dbReference>
<dbReference type="InterPro" id="IPR004776">
    <property type="entry name" value="Mem_transp_PIN-like"/>
</dbReference>
<dbReference type="AlphaFoldDB" id="B1ZSS4"/>